<keyword evidence="1" id="KW-0378">Hydrolase</keyword>
<dbReference type="AlphaFoldDB" id="A0A9Q0L862"/>
<evidence type="ECO:0000313" key="3">
    <source>
        <dbReference type="EMBL" id="KAJ5067630.1"/>
    </source>
</evidence>
<organism evidence="3 4">
    <name type="scientific">Anaeramoeba ignava</name>
    <name type="common">Anaerobic marine amoeba</name>
    <dbReference type="NCBI Taxonomy" id="1746090"/>
    <lineage>
        <taxon>Eukaryota</taxon>
        <taxon>Metamonada</taxon>
        <taxon>Anaeramoebidae</taxon>
        <taxon>Anaeramoeba</taxon>
    </lineage>
</organism>
<dbReference type="OrthoDB" id="447842at2759"/>
<gene>
    <name evidence="3" type="ORF">M0811_02818</name>
</gene>
<accession>A0A9Q0L862</accession>
<feature type="domain" description="Nudix hydrolase" evidence="2">
    <location>
        <begin position="4"/>
        <end position="143"/>
    </location>
</feature>
<dbReference type="OMA" id="PRGHMIS"/>
<evidence type="ECO:0000256" key="1">
    <source>
        <dbReference type="ARBA" id="ARBA00022801"/>
    </source>
</evidence>
<dbReference type="InterPro" id="IPR020084">
    <property type="entry name" value="NUDIX_hydrolase_CS"/>
</dbReference>
<reference evidence="3" key="1">
    <citation type="submission" date="2022-10" db="EMBL/GenBank/DDBJ databases">
        <title>Novel sulphate-reducing endosymbionts in the free-living metamonad Anaeramoeba.</title>
        <authorList>
            <person name="Jerlstrom-Hultqvist J."/>
            <person name="Cepicka I."/>
            <person name="Gallot-Lavallee L."/>
            <person name="Salas-Leiva D."/>
            <person name="Curtis B.A."/>
            <person name="Zahonova K."/>
            <person name="Pipaliya S."/>
            <person name="Dacks J."/>
            <person name="Roger A.J."/>
        </authorList>
    </citation>
    <scope>NUCLEOTIDE SEQUENCE</scope>
    <source>
        <strain evidence="3">BMAN</strain>
    </source>
</reference>
<dbReference type="PROSITE" id="PS00893">
    <property type="entry name" value="NUDIX_BOX"/>
    <property type="match status" value="1"/>
</dbReference>
<dbReference type="PROSITE" id="PS51462">
    <property type="entry name" value="NUDIX"/>
    <property type="match status" value="1"/>
</dbReference>
<dbReference type="InterPro" id="IPR000086">
    <property type="entry name" value="NUDIX_hydrolase_dom"/>
</dbReference>
<name>A0A9Q0L862_ANAIG</name>
<sequence length="162" mass="18318">MTFYKRPAVTVDAAIYRIKNSEIEVLVVKRKNDPFKGYYAFCGGFVDYGEDPKDAVLRELKEETNLDGKNPILFDVRGAPDRDPRGHTISIFYSVEMVDPNQEPKGGDDAAEAMFVPLSTVLGLNFDKDLNAVINSQTLPMAFDHLNGFKSFYTWLKKENLI</sequence>
<evidence type="ECO:0000259" key="2">
    <source>
        <dbReference type="PROSITE" id="PS51462"/>
    </source>
</evidence>
<dbReference type="Pfam" id="PF00293">
    <property type="entry name" value="NUDIX"/>
    <property type="match status" value="1"/>
</dbReference>
<protein>
    <submittedName>
        <fullName evidence="3">Adp-ribose pyrophosphatase</fullName>
    </submittedName>
</protein>
<dbReference type="GO" id="GO:0016787">
    <property type="term" value="F:hydrolase activity"/>
    <property type="evidence" value="ECO:0007669"/>
    <property type="project" value="UniProtKB-KW"/>
</dbReference>
<dbReference type="Proteomes" id="UP001149090">
    <property type="component" value="Unassembled WGS sequence"/>
</dbReference>
<evidence type="ECO:0000313" key="4">
    <source>
        <dbReference type="Proteomes" id="UP001149090"/>
    </source>
</evidence>
<dbReference type="PANTHER" id="PTHR43736:SF5">
    <property type="entry name" value="NUDIX HYDROLASE DOMAIN-CONTAINING PROTEIN"/>
    <property type="match status" value="1"/>
</dbReference>
<dbReference type="Gene3D" id="3.90.79.10">
    <property type="entry name" value="Nucleoside Triphosphate Pyrophosphohydrolase"/>
    <property type="match status" value="1"/>
</dbReference>
<keyword evidence="4" id="KW-1185">Reference proteome</keyword>
<dbReference type="EMBL" id="JAPDFW010000125">
    <property type="protein sequence ID" value="KAJ5067630.1"/>
    <property type="molecule type" value="Genomic_DNA"/>
</dbReference>
<proteinExistence type="predicted"/>
<dbReference type="CDD" id="cd18873">
    <property type="entry name" value="NUDIX_NadM_like"/>
    <property type="match status" value="1"/>
</dbReference>
<dbReference type="PANTHER" id="PTHR43736">
    <property type="entry name" value="ADP-RIBOSE PYROPHOSPHATASE"/>
    <property type="match status" value="1"/>
</dbReference>
<dbReference type="SUPFAM" id="SSF55811">
    <property type="entry name" value="Nudix"/>
    <property type="match status" value="1"/>
</dbReference>
<comment type="caution">
    <text evidence="3">The sequence shown here is derived from an EMBL/GenBank/DDBJ whole genome shotgun (WGS) entry which is preliminary data.</text>
</comment>
<dbReference type="InterPro" id="IPR015797">
    <property type="entry name" value="NUDIX_hydrolase-like_dom_sf"/>
</dbReference>